<dbReference type="EMBL" id="MU857670">
    <property type="protein sequence ID" value="KAK4246650.1"/>
    <property type="molecule type" value="Genomic_DNA"/>
</dbReference>
<sequence length="74" mass="8152">MKLSAIVFFTALTSVMATPIADGSELETHATCYHKSSCSWFNAGKCEDYCAKKGKKFTFMEDCIFGEKGCCCTK</sequence>
<evidence type="ECO:0000256" key="1">
    <source>
        <dbReference type="SAM" id="SignalP"/>
    </source>
</evidence>
<keyword evidence="1" id="KW-0732">Signal</keyword>
<accession>A0AAN7HMI9</accession>
<comment type="caution">
    <text evidence="2">The sequence shown here is derived from an EMBL/GenBank/DDBJ whole genome shotgun (WGS) entry which is preliminary data.</text>
</comment>
<protein>
    <submittedName>
        <fullName evidence="2">Uncharacterized protein</fullName>
    </submittedName>
</protein>
<evidence type="ECO:0000313" key="2">
    <source>
        <dbReference type="EMBL" id="KAK4246650.1"/>
    </source>
</evidence>
<proteinExistence type="predicted"/>
<organism evidence="2 3">
    <name type="scientific">Corynascus novoguineensis</name>
    <dbReference type="NCBI Taxonomy" id="1126955"/>
    <lineage>
        <taxon>Eukaryota</taxon>
        <taxon>Fungi</taxon>
        <taxon>Dikarya</taxon>
        <taxon>Ascomycota</taxon>
        <taxon>Pezizomycotina</taxon>
        <taxon>Sordariomycetes</taxon>
        <taxon>Sordariomycetidae</taxon>
        <taxon>Sordariales</taxon>
        <taxon>Chaetomiaceae</taxon>
        <taxon>Corynascus</taxon>
    </lineage>
</organism>
<dbReference type="AlphaFoldDB" id="A0AAN7HMI9"/>
<evidence type="ECO:0000313" key="3">
    <source>
        <dbReference type="Proteomes" id="UP001303647"/>
    </source>
</evidence>
<reference evidence="2" key="2">
    <citation type="submission" date="2023-05" db="EMBL/GenBank/DDBJ databases">
        <authorList>
            <consortium name="Lawrence Berkeley National Laboratory"/>
            <person name="Steindorff A."/>
            <person name="Hensen N."/>
            <person name="Bonometti L."/>
            <person name="Westerberg I."/>
            <person name="Brannstrom I.O."/>
            <person name="Guillou S."/>
            <person name="Cros-Aarteil S."/>
            <person name="Calhoun S."/>
            <person name="Haridas S."/>
            <person name="Kuo A."/>
            <person name="Mondo S."/>
            <person name="Pangilinan J."/>
            <person name="Riley R."/>
            <person name="Labutti K."/>
            <person name="Andreopoulos B."/>
            <person name="Lipzen A."/>
            <person name="Chen C."/>
            <person name="Yanf M."/>
            <person name="Daum C."/>
            <person name="Ng V."/>
            <person name="Clum A."/>
            <person name="Ohm R."/>
            <person name="Martin F."/>
            <person name="Silar P."/>
            <person name="Natvig D."/>
            <person name="Lalanne C."/>
            <person name="Gautier V."/>
            <person name="Ament-Velasquez S.L."/>
            <person name="Kruys A."/>
            <person name="Hutchinson M.I."/>
            <person name="Powell A.J."/>
            <person name="Barry K."/>
            <person name="Miller A.N."/>
            <person name="Grigoriev I.V."/>
            <person name="Debuchy R."/>
            <person name="Gladieux P."/>
            <person name="Thoren M.H."/>
            <person name="Johannesson H."/>
        </authorList>
    </citation>
    <scope>NUCLEOTIDE SEQUENCE</scope>
    <source>
        <strain evidence="2">CBS 359.72</strain>
    </source>
</reference>
<feature type="chain" id="PRO_5042899604" evidence="1">
    <location>
        <begin position="18"/>
        <end position="74"/>
    </location>
</feature>
<feature type="signal peptide" evidence="1">
    <location>
        <begin position="1"/>
        <end position="17"/>
    </location>
</feature>
<name>A0AAN7HMI9_9PEZI</name>
<reference evidence="2" key="1">
    <citation type="journal article" date="2023" name="Mol. Phylogenet. Evol.">
        <title>Genome-scale phylogeny and comparative genomics of the fungal order Sordariales.</title>
        <authorList>
            <person name="Hensen N."/>
            <person name="Bonometti L."/>
            <person name="Westerberg I."/>
            <person name="Brannstrom I.O."/>
            <person name="Guillou S."/>
            <person name="Cros-Aarteil S."/>
            <person name="Calhoun S."/>
            <person name="Haridas S."/>
            <person name="Kuo A."/>
            <person name="Mondo S."/>
            <person name="Pangilinan J."/>
            <person name="Riley R."/>
            <person name="LaButti K."/>
            <person name="Andreopoulos B."/>
            <person name="Lipzen A."/>
            <person name="Chen C."/>
            <person name="Yan M."/>
            <person name="Daum C."/>
            <person name="Ng V."/>
            <person name="Clum A."/>
            <person name="Steindorff A."/>
            <person name="Ohm R.A."/>
            <person name="Martin F."/>
            <person name="Silar P."/>
            <person name="Natvig D.O."/>
            <person name="Lalanne C."/>
            <person name="Gautier V."/>
            <person name="Ament-Velasquez S.L."/>
            <person name="Kruys A."/>
            <person name="Hutchinson M.I."/>
            <person name="Powell A.J."/>
            <person name="Barry K."/>
            <person name="Miller A.N."/>
            <person name="Grigoriev I.V."/>
            <person name="Debuchy R."/>
            <person name="Gladieux P."/>
            <person name="Hiltunen Thoren M."/>
            <person name="Johannesson H."/>
        </authorList>
    </citation>
    <scope>NUCLEOTIDE SEQUENCE</scope>
    <source>
        <strain evidence="2">CBS 359.72</strain>
    </source>
</reference>
<gene>
    <name evidence="2" type="ORF">C7999DRAFT_32985</name>
</gene>
<dbReference type="Proteomes" id="UP001303647">
    <property type="component" value="Unassembled WGS sequence"/>
</dbReference>
<keyword evidence="3" id="KW-1185">Reference proteome</keyword>